<name>H0E2U2_9ACTN</name>
<protein>
    <submittedName>
        <fullName evidence="3">Flagellar hook-length control protein FliK</fullName>
    </submittedName>
</protein>
<evidence type="ECO:0000313" key="3">
    <source>
        <dbReference type="EMBL" id="EHN12020.1"/>
    </source>
</evidence>
<evidence type="ECO:0000256" key="1">
    <source>
        <dbReference type="SAM" id="MobiDB-lite"/>
    </source>
</evidence>
<dbReference type="AlphaFoldDB" id="H0E2U2"/>
<gene>
    <name evidence="3" type="ORF">PAI11_11070</name>
</gene>
<feature type="compositionally biased region" description="Low complexity" evidence="1">
    <location>
        <begin position="252"/>
        <end position="267"/>
    </location>
</feature>
<feature type="chain" id="PRO_5003531729" evidence="2">
    <location>
        <begin position="30"/>
        <end position="352"/>
    </location>
</feature>
<dbReference type="Gene3D" id="1.20.5.320">
    <property type="entry name" value="6-Phosphogluconate Dehydrogenase, domain 3"/>
    <property type="match status" value="1"/>
</dbReference>
<accession>H0E2U2</accession>
<dbReference type="Proteomes" id="UP000005143">
    <property type="component" value="Unassembled WGS sequence"/>
</dbReference>
<feature type="region of interest" description="Disordered" evidence="1">
    <location>
        <begin position="216"/>
        <end position="274"/>
    </location>
</feature>
<feature type="signal peptide" evidence="2">
    <location>
        <begin position="1"/>
        <end position="29"/>
    </location>
</feature>
<keyword evidence="3" id="KW-0282">Flagellum</keyword>
<reference evidence="3 4" key="1">
    <citation type="journal article" date="2013" name="Biodegradation">
        <title>Quantitative proteomic analysis of ibuprofen-degrading Patulibacter sp. strain I11.</title>
        <authorList>
            <person name="Almeida B."/>
            <person name="Kjeldal H."/>
            <person name="Lolas I."/>
            <person name="Knudsen A.D."/>
            <person name="Carvalho G."/>
            <person name="Nielsen K.L."/>
            <person name="Barreto Crespo M.T."/>
            <person name="Stensballe A."/>
            <person name="Nielsen J.L."/>
        </authorList>
    </citation>
    <scope>NUCLEOTIDE SEQUENCE [LARGE SCALE GENOMIC DNA]</scope>
    <source>
        <strain evidence="3 4">I11</strain>
    </source>
</reference>
<proteinExistence type="predicted"/>
<dbReference type="EMBL" id="AGUD01000051">
    <property type="protein sequence ID" value="EHN12020.1"/>
    <property type="molecule type" value="Genomic_DNA"/>
</dbReference>
<keyword evidence="4" id="KW-1185">Reference proteome</keyword>
<keyword evidence="3" id="KW-0969">Cilium</keyword>
<organism evidence="3 4">
    <name type="scientific">Patulibacter medicamentivorans</name>
    <dbReference type="NCBI Taxonomy" id="1097667"/>
    <lineage>
        <taxon>Bacteria</taxon>
        <taxon>Bacillati</taxon>
        <taxon>Actinomycetota</taxon>
        <taxon>Thermoleophilia</taxon>
        <taxon>Solirubrobacterales</taxon>
        <taxon>Patulibacteraceae</taxon>
        <taxon>Patulibacter</taxon>
    </lineage>
</organism>
<sequence length="352" mass="35735">MPLAIPSRRIAAPIAIVALGLVGATSATAAPERVLGGNLAWSTVKVYSTAAPANTDRTFAGYMTRNATPGSQNMTLISTGASWGDVVDPALAQGTPVRWNFPAVAGTYDAATKTGTVGLIGRLQGRSTNIAPQIGFDYTLSIENPVVVFDGSATAKLYASGTKYGGTAGLTVPYDRSTALFSLDVANATTTTNADGTTTIGNLAPTVVTDIYGGFGPGSGPDRTPNTFGSFSLTLQTEPGSGGGTPGPQGPAGPAGAMGPAGPAGPKGADGKAGKSAKLRTVTLRRAPFGSAATLAVELRSRRTGKVAGVGTIRRRTLRVKVLSGTKLNGTWTLRRTGRKVTGARSARITIR</sequence>
<keyword evidence="3" id="KW-0966">Cell projection</keyword>
<evidence type="ECO:0000256" key="2">
    <source>
        <dbReference type="SAM" id="SignalP"/>
    </source>
</evidence>
<comment type="caution">
    <text evidence="3">The sequence shown here is derived from an EMBL/GenBank/DDBJ whole genome shotgun (WGS) entry which is preliminary data.</text>
</comment>
<evidence type="ECO:0000313" key="4">
    <source>
        <dbReference type="Proteomes" id="UP000005143"/>
    </source>
</evidence>
<dbReference type="OrthoDB" id="5244986at2"/>
<dbReference type="RefSeq" id="WP_007571837.1">
    <property type="nucleotide sequence ID" value="NZ_AGUD01000051.1"/>
</dbReference>
<feature type="compositionally biased region" description="Polar residues" evidence="1">
    <location>
        <begin position="224"/>
        <end position="238"/>
    </location>
</feature>
<keyword evidence="2" id="KW-0732">Signal</keyword>